<keyword evidence="5" id="KW-1185">Reference proteome</keyword>
<evidence type="ECO:0000256" key="1">
    <source>
        <dbReference type="SAM" id="MobiDB-lite"/>
    </source>
</evidence>
<feature type="region of interest" description="Disordered" evidence="1">
    <location>
        <begin position="404"/>
        <end position="453"/>
    </location>
</feature>
<accession>A0A8W8HU70</accession>
<feature type="transmembrane region" description="Helical" evidence="2">
    <location>
        <begin position="207"/>
        <end position="226"/>
    </location>
</feature>
<protein>
    <recommendedName>
        <fullName evidence="3">DUF7802 domain-containing protein</fullName>
    </recommendedName>
</protein>
<dbReference type="InterPro" id="IPR056704">
    <property type="entry name" value="DUF7802"/>
</dbReference>
<dbReference type="OrthoDB" id="188749at2759"/>
<evidence type="ECO:0000313" key="4">
    <source>
        <dbReference type="EnsemblMetazoa" id="G1110.1:cds"/>
    </source>
</evidence>
<keyword evidence="2" id="KW-0472">Membrane</keyword>
<feature type="transmembrane region" description="Helical" evidence="2">
    <location>
        <begin position="170"/>
        <end position="187"/>
    </location>
</feature>
<name>A0A8W8HU70_MAGGI</name>
<evidence type="ECO:0000256" key="2">
    <source>
        <dbReference type="SAM" id="Phobius"/>
    </source>
</evidence>
<dbReference type="AlphaFoldDB" id="A0A8W8HU70"/>
<feature type="transmembrane region" description="Helical" evidence="2">
    <location>
        <begin position="126"/>
        <end position="150"/>
    </location>
</feature>
<dbReference type="OMA" id="HASFACS"/>
<feature type="transmembrane region" description="Helical" evidence="2">
    <location>
        <begin position="95"/>
        <end position="114"/>
    </location>
</feature>
<dbReference type="PANTHER" id="PTHR35982">
    <property type="entry name" value="AGAP005361-PA"/>
    <property type="match status" value="1"/>
</dbReference>
<keyword evidence="2" id="KW-0812">Transmembrane</keyword>
<reference evidence="4" key="1">
    <citation type="submission" date="2022-08" db="UniProtKB">
        <authorList>
            <consortium name="EnsemblMetazoa"/>
        </authorList>
    </citation>
    <scope>IDENTIFICATION</scope>
    <source>
        <strain evidence="4">05x7-T-G4-1.051#20</strain>
    </source>
</reference>
<feature type="transmembrane region" description="Helical" evidence="2">
    <location>
        <begin position="280"/>
        <end position="301"/>
    </location>
</feature>
<dbReference type="Proteomes" id="UP000005408">
    <property type="component" value="Unassembled WGS sequence"/>
</dbReference>
<organism evidence="4 5">
    <name type="scientific">Magallana gigas</name>
    <name type="common">Pacific oyster</name>
    <name type="synonym">Crassostrea gigas</name>
    <dbReference type="NCBI Taxonomy" id="29159"/>
    <lineage>
        <taxon>Eukaryota</taxon>
        <taxon>Metazoa</taxon>
        <taxon>Spiralia</taxon>
        <taxon>Lophotrochozoa</taxon>
        <taxon>Mollusca</taxon>
        <taxon>Bivalvia</taxon>
        <taxon>Autobranchia</taxon>
        <taxon>Pteriomorphia</taxon>
        <taxon>Ostreida</taxon>
        <taxon>Ostreoidea</taxon>
        <taxon>Ostreidae</taxon>
        <taxon>Magallana</taxon>
    </lineage>
</organism>
<dbReference type="Pfam" id="PF25085">
    <property type="entry name" value="DUF7802"/>
    <property type="match status" value="1"/>
</dbReference>
<evidence type="ECO:0000313" key="5">
    <source>
        <dbReference type="Proteomes" id="UP000005408"/>
    </source>
</evidence>
<evidence type="ECO:0000259" key="3">
    <source>
        <dbReference type="Pfam" id="PF25085"/>
    </source>
</evidence>
<keyword evidence="2" id="KW-1133">Transmembrane helix</keyword>
<feature type="compositionally biased region" description="Basic residues" evidence="1">
    <location>
        <begin position="444"/>
        <end position="453"/>
    </location>
</feature>
<dbReference type="EnsemblMetazoa" id="G1110.1">
    <property type="protein sequence ID" value="G1110.1:cds"/>
    <property type="gene ID" value="G1110"/>
</dbReference>
<feature type="domain" description="DUF7802" evidence="3">
    <location>
        <begin position="11"/>
        <end position="396"/>
    </location>
</feature>
<feature type="transmembrane region" description="Helical" evidence="2">
    <location>
        <begin position="56"/>
        <end position="75"/>
    </location>
</feature>
<feature type="compositionally biased region" description="Low complexity" evidence="1">
    <location>
        <begin position="404"/>
        <end position="443"/>
    </location>
</feature>
<dbReference type="PANTHER" id="PTHR35982:SF1">
    <property type="entry name" value="SPIROCYCLASE, AVEC FAMILY"/>
    <property type="match status" value="1"/>
</dbReference>
<feature type="transmembrane region" description="Helical" evidence="2">
    <location>
        <begin position="379"/>
        <end position="399"/>
    </location>
</feature>
<feature type="transmembrane region" description="Helical" evidence="2">
    <location>
        <begin position="238"/>
        <end position="259"/>
    </location>
</feature>
<proteinExistence type="predicted"/>
<feature type="transmembrane region" description="Helical" evidence="2">
    <location>
        <begin position="29"/>
        <end position="49"/>
    </location>
</feature>
<sequence>MLTLNDSDKLEWWVKFRNPKDILEKHPTFLVGEVYMIINSLLCLCHALRNGGRYKWLWLTCILQGLTTEMVSYFLPDIDNFWHAQGMVMFAGQRLPLYIMVLYSFFYYTAVVGVSHLRLPWWAEPFAVGISVVLIDLPYDIMGIKLLWWTWHDTDPNIYDRHYWVPWTSYYFHSTFSSGMTFVFYGVHKLLAKNEDKLQSAGFFKEALACVLAGILGMPLGVIQFLPVYHPLHDSNNVHTEVCVFLQMSVYVMITWAGDRQAAAKRHELQGKEKEKKKKFSFNEIMLALLIHYCVYIFLVFTAKPENQVADGLHETIGPCQETTPVYTAFGHVLEKHKYLCVEKYDEAVFDFHCVKNLPKPGESWYTICGTKFPNHLEYIVIVCGACMFGMAYYWQLLVCSGSQPSGSSSKSSGSGSKSLGSGSKSSGSSPKPSGSGQKSPGPKGKKKDIKQQ</sequence>